<dbReference type="AlphaFoldDB" id="A0A7J6LKH3"/>
<evidence type="ECO:0000313" key="2">
    <source>
        <dbReference type="EMBL" id="KAF4659789.1"/>
    </source>
</evidence>
<feature type="region of interest" description="Disordered" evidence="1">
    <location>
        <begin position="325"/>
        <end position="349"/>
    </location>
</feature>
<dbReference type="EMBL" id="JAAPAO010000439">
    <property type="protein sequence ID" value="KAF4659789.1"/>
    <property type="molecule type" value="Genomic_DNA"/>
</dbReference>
<evidence type="ECO:0000256" key="1">
    <source>
        <dbReference type="SAM" id="MobiDB-lite"/>
    </source>
</evidence>
<keyword evidence="3" id="KW-1185">Reference proteome</keyword>
<accession>A0A7J6LKH3</accession>
<organism evidence="2 3">
    <name type="scientific">Perkinsus chesapeaki</name>
    <name type="common">Clam parasite</name>
    <name type="synonym">Perkinsus andrewsi</name>
    <dbReference type="NCBI Taxonomy" id="330153"/>
    <lineage>
        <taxon>Eukaryota</taxon>
        <taxon>Sar</taxon>
        <taxon>Alveolata</taxon>
        <taxon>Perkinsozoa</taxon>
        <taxon>Perkinsea</taxon>
        <taxon>Perkinsida</taxon>
        <taxon>Perkinsidae</taxon>
        <taxon>Perkinsus</taxon>
    </lineage>
</organism>
<feature type="region of interest" description="Disordered" evidence="1">
    <location>
        <begin position="382"/>
        <end position="427"/>
    </location>
</feature>
<protein>
    <submittedName>
        <fullName evidence="2">Chromosome X 22</fullName>
    </submittedName>
</protein>
<reference evidence="2 3" key="1">
    <citation type="submission" date="2020-04" db="EMBL/GenBank/DDBJ databases">
        <title>Perkinsus chesapeaki whole genome sequence.</title>
        <authorList>
            <person name="Bogema D.R."/>
        </authorList>
    </citation>
    <scope>NUCLEOTIDE SEQUENCE [LARGE SCALE GENOMIC DNA]</scope>
    <source>
        <strain evidence="2">ATCC PRA-425</strain>
    </source>
</reference>
<proteinExistence type="predicted"/>
<name>A0A7J6LKH3_PERCH</name>
<sequence length="693" mass="76164">MTTVESVHQDRQLHGSSVSDGSEHHEWRTFVDHSSELSGIHTEPSLDKMQATREARTMSTSGGFEPTKPSSFAWGENNFPSERPYETSGGFDNMGDLRDTRNSLHSADGISRTRKDLLAAGSPVGGFRATNSANELRRMSLMGRGFDSARHGTPARAPSRSLLEESPGGGHGAATFSHGPRDIRFDYVFENQTNEQPKKGFEFEKGEIGFSGAKQMDSRALSFDDENTLDWGNQSTPPTPASFVSLDTTAHHTAWESGRTEIRAPAASVDSTELSGWAVAVDEESVIAETEANGLREWSRATDNFSRAGSTRSLATRDNGVACDSPWRGSVTGRSSVVPEPSLDDVQEWPRAPFDTPMSSSAWGDSSVEGWPGTTVARSLDFSNAEDMSTTNGGTHRHRRHHHHSKHHKKASPPPMANLESDDRALASSAVEAWKPPQPGAAQRSPYKRSLSAQCSQHLKKVSTSLAGQWDAFKIGVLGRRSSRVADESLRRSFDSELENYLYLMEMTEHIPSVREMVIEPWAKYFALRMQQGSEAAEEEEEVGEGEDSLGALLTEEPRPVRTERRIFVSILSFPAGLPRPDSLEMRLYTSDRSEILAMAYAARGEPLSLEVPQDIPPNPLIELIFGGCELVARYEWAAAICCPGAPLEAGLEERGRRKDEFGVGEEPKSILASFKIAYVTKESFRQSVSSLM</sequence>
<evidence type="ECO:0000313" key="3">
    <source>
        <dbReference type="Proteomes" id="UP000591131"/>
    </source>
</evidence>
<feature type="region of interest" description="Disordered" evidence="1">
    <location>
        <begin position="1"/>
        <end position="25"/>
    </location>
</feature>
<feature type="region of interest" description="Disordered" evidence="1">
    <location>
        <begin position="52"/>
        <end position="96"/>
    </location>
</feature>
<dbReference type="Proteomes" id="UP000591131">
    <property type="component" value="Unassembled WGS sequence"/>
</dbReference>
<gene>
    <name evidence="2" type="ORF">FOL47_007420</name>
</gene>
<feature type="compositionally biased region" description="Basic residues" evidence="1">
    <location>
        <begin position="395"/>
        <end position="411"/>
    </location>
</feature>
<feature type="region of interest" description="Disordered" evidence="1">
    <location>
        <begin position="145"/>
        <end position="178"/>
    </location>
</feature>
<comment type="caution">
    <text evidence="2">The sequence shown here is derived from an EMBL/GenBank/DDBJ whole genome shotgun (WGS) entry which is preliminary data.</text>
</comment>